<protein>
    <submittedName>
        <fullName evidence="1">Uncharacterized protein</fullName>
    </submittedName>
</protein>
<dbReference type="EnsemblMetazoa" id="tetur21g00220.1">
    <property type="protein sequence ID" value="tetur21g00220.1"/>
    <property type="gene ID" value="tetur21g00220"/>
</dbReference>
<dbReference type="Gene3D" id="3.40.50.300">
    <property type="entry name" value="P-loop containing nucleotide triphosphate hydrolases"/>
    <property type="match status" value="1"/>
</dbReference>
<dbReference type="Proteomes" id="UP000015104">
    <property type="component" value="Unassembled WGS sequence"/>
</dbReference>
<reference evidence="1" key="2">
    <citation type="submission" date="2015-06" db="UniProtKB">
        <authorList>
            <consortium name="EnsemblMetazoa"/>
        </authorList>
    </citation>
    <scope>IDENTIFICATION</scope>
</reference>
<dbReference type="EMBL" id="CAEY01000544">
    <property type="status" value="NOT_ANNOTATED_CDS"/>
    <property type="molecule type" value="Genomic_DNA"/>
</dbReference>
<proteinExistence type="predicted"/>
<reference evidence="2" key="1">
    <citation type="submission" date="2011-08" db="EMBL/GenBank/DDBJ databases">
        <authorList>
            <person name="Rombauts S."/>
        </authorList>
    </citation>
    <scope>NUCLEOTIDE SEQUENCE</scope>
    <source>
        <strain evidence="2">London</strain>
    </source>
</reference>
<evidence type="ECO:0000313" key="2">
    <source>
        <dbReference type="Proteomes" id="UP000015104"/>
    </source>
</evidence>
<dbReference type="AlphaFoldDB" id="T1KTL8"/>
<dbReference type="InterPro" id="IPR027417">
    <property type="entry name" value="P-loop_NTPase"/>
</dbReference>
<accession>T1KTL8</accession>
<evidence type="ECO:0000313" key="1">
    <source>
        <dbReference type="EnsemblMetazoa" id="tetur21g00220.1"/>
    </source>
</evidence>
<organism evidence="1 2">
    <name type="scientific">Tetranychus urticae</name>
    <name type="common">Two-spotted spider mite</name>
    <dbReference type="NCBI Taxonomy" id="32264"/>
    <lineage>
        <taxon>Eukaryota</taxon>
        <taxon>Metazoa</taxon>
        <taxon>Ecdysozoa</taxon>
        <taxon>Arthropoda</taxon>
        <taxon>Chelicerata</taxon>
        <taxon>Arachnida</taxon>
        <taxon>Acari</taxon>
        <taxon>Acariformes</taxon>
        <taxon>Trombidiformes</taxon>
        <taxon>Prostigmata</taxon>
        <taxon>Eleutherengona</taxon>
        <taxon>Raphignathae</taxon>
        <taxon>Tetranychoidea</taxon>
        <taxon>Tetranychidae</taxon>
        <taxon>Tetranychus</taxon>
    </lineage>
</organism>
<dbReference type="HOGENOM" id="CLU_3225227_0_0_1"/>
<sequence>MNGALIDLMMSPKVCKRKQLIVVLNKIDLLPESTRSEAIEKVGR</sequence>
<keyword evidence="2" id="KW-1185">Reference proteome</keyword>
<name>T1KTL8_TETUR</name>